<feature type="transmembrane region" description="Helical" evidence="3">
    <location>
        <begin position="1751"/>
        <end position="1781"/>
    </location>
</feature>
<feature type="compositionally biased region" description="Low complexity" evidence="2">
    <location>
        <begin position="320"/>
        <end position="353"/>
    </location>
</feature>
<feature type="region of interest" description="Disordered" evidence="2">
    <location>
        <begin position="1"/>
        <end position="77"/>
    </location>
</feature>
<dbReference type="PANTHER" id="PTHR10582:SF2">
    <property type="entry name" value="INACTIVE"/>
    <property type="match status" value="1"/>
</dbReference>
<protein>
    <recommendedName>
        <fullName evidence="4">Dynein heavy chain hydrolytic ATP-binding dynein motor region domain-containing protein</fullName>
    </recommendedName>
</protein>
<dbReference type="InterPro" id="IPR035699">
    <property type="entry name" value="AAA_6"/>
</dbReference>
<evidence type="ECO:0000313" key="5">
    <source>
        <dbReference type="EMBL" id="GMI05377.1"/>
    </source>
</evidence>
<dbReference type="SUPFAM" id="SSF52540">
    <property type="entry name" value="P-loop containing nucleoside triphosphate hydrolases"/>
    <property type="match status" value="1"/>
</dbReference>
<keyword evidence="6" id="KW-1185">Reference proteome</keyword>
<keyword evidence="1" id="KW-0677">Repeat</keyword>
<comment type="caution">
    <text evidence="5">The sequence shown here is derived from an EMBL/GenBank/DDBJ whole genome shotgun (WGS) entry which is preliminary data.</text>
</comment>
<accession>A0A9W7CF08</accession>
<feature type="region of interest" description="Disordered" evidence="2">
    <location>
        <begin position="258"/>
        <end position="366"/>
    </location>
</feature>
<feature type="compositionally biased region" description="Polar residues" evidence="2">
    <location>
        <begin position="860"/>
        <end position="873"/>
    </location>
</feature>
<dbReference type="Pfam" id="PF12774">
    <property type="entry name" value="AAA_6"/>
    <property type="match status" value="1"/>
</dbReference>
<feature type="compositionally biased region" description="Basic and acidic residues" evidence="2">
    <location>
        <begin position="195"/>
        <end position="204"/>
    </location>
</feature>
<dbReference type="InterPro" id="IPR027417">
    <property type="entry name" value="P-loop_NTPase"/>
</dbReference>
<dbReference type="GO" id="GO:0005524">
    <property type="term" value="F:ATP binding"/>
    <property type="evidence" value="ECO:0007669"/>
    <property type="project" value="InterPro"/>
</dbReference>
<evidence type="ECO:0000313" key="6">
    <source>
        <dbReference type="Proteomes" id="UP001165122"/>
    </source>
</evidence>
<feature type="region of interest" description="Disordered" evidence="2">
    <location>
        <begin position="89"/>
        <end position="108"/>
    </location>
</feature>
<evidence type="ECO:0000256" key="3">
    <source>
        <dbReference type="SAM" id="Phobius"/>
    </source>
</evidence>
<feature type="region of interest" description="Disordered" evidence="2">
    <location>
        <begin position="119"/>
        <end position="236"/>
    </location>
</feature>
<dbReference type="Gene3D" id="3.40.50.300">
    <property type="entry name" value="P-loop containing nucleotide triphosphate hydrolases"/>
    <property type="match status" value="1"/>
</dbReference>
<sequence>MPPRQSTRRKPPRPPSIAQVVQQEAEAKGIRVPSPRRDSQSRRADLSAYTEQLRKKSVHARTLNHDSSITRPDPRPNVVYQPAIGSTQKINNPYLTQQPSPLEMKGSPAGLVGMELRSRQANPVSSGGDRIRASRQQNSRTPSPRRTHGGGLTPTYTNGYTNGGLTPNGSSSAQPKNARATLSPEDKIAAAVAKAEGRTRRSGRDGMSLPRGADPNTYTPEALSTSTPSPASRSYLSPSAAMQPLTVSLNDIAQFSPAPVQTSTPIPTPVSSRLPRQTLQLQGQSPASARQMMQIASAVQPRLSTLTGRVPPSARGYTPTSSASIQQLLQQQFSSSASPQTSPTNSQPSPTYSAGEKRASRRPSGFIQLTEEQRRAKEDKFWAVDNGIPVDVDAKINLMDKRLLVYFFYEKHNPSKTSILPSLLGDYHANEGALMDSLLLKYKIEKTEWLDIIKTINRSPVKVAEALALLSTPPPAPTYETPIPPVQKPTPRISQALHAALVNSPAPAVREEPAPAPRSKAHSVEEKEAAGHMARSWLAEQFLGGFPGLTSAPAPAPAPTLTPEDVLLKYDKGLLVYFFYEKHNPTKLPTLPSIVNDYKGNEENLMASLLHKYGLDEFEWVEVAKNIEASPKKLTVAREALNKPAPIDISDYDKRLLVYFFYEKHNPTKIESVPSILAGYAGDEDNLMSSLLHKYSLGDAEWIEIVKIINNNPDAVMSAWTKLESPLTTTANKYPKGLLVWFFYDKHNPTKVDIIPSILNDYRGDEDNLMHSLLLKYNLAETEWLEIVNTIDANPEKARRAMELLSGETVVVVAKDDTSSPEARRPTIHLDMIDNAASALSKLSEPISVPQHVPKPELSPTANSSYNKRPTVRRTQSALRFQHGERGVNQQKLYEELTKSWITGVETSNECIPTDDVDLFGLPLGKSLDDGDPMPPLVGLTQRLADHSAEWLQRYARADETVQEAEHIYPRLGIYCDKIASTILLFPSSDFFQPDLPYFKALMGFENVVLKDCKDELKCYSAYGEGGYKLFRDYYDNRHRKVEEIKSGQCSFKLVRPIFETFDGSRAYWLKILQDQIRSSSQTYVENNLKSCGIYLTPNNVLLAEWLDQVDHTREGAAHVMAWTLNIRLTAMIDEAFLYPATTARTLTRLKQYLDEWEIPELQKRSMRRAQLSPEAEMCSNVLFIVLLGNCRKIGELVEFQRDHVSMFRMWKNMTRFFYNSVSGRASLQIGTSEINCGWDFWSGRMLIETHLSQEVFRALTNSMTSRQQDVFFLDGPAGSGKTETAVDFFKLIGYTSVKVVCSLESDIEELKRYIQTSARGEFAVILDSFNNMCQSDQVILLKEAAKVAAEARTSEGRHSFPFFVPLIIAADSSAEDGESGFYETRAYQGGKVGADSANVMEIPMEGWEKPMTVTAVNMSPPSFREIVTETLIWKAFKNAECWAEMITAWKGRIELYEQQKKPGIPWDSQPCNMKWAIAVVEVASNVMKQYKLDVEDQGEVFEYGCFDTELHAVVQALGGSSMLFRTEKQEGGLNPFLRAIAGGDARLMKCLIDRYGGSSYTFSAWEIVWVLKSGFASCSERMLGENQITPEGYCKVESLKRSAEFLPAILSLEDVDKELMDKLLCNPIVTSLIFWKWRHVKKYWLREFVWFCLFLVSWLGWALGQVEEDGFGGNSKTSVYLTPGGVDLGWIAIGLFSPLALIEFLQMTKNARGLLNMNRMREDGMVGKATCMTVFWQLATPTQITDWATYFLVACNILGMGKIESLGNITIAAATFLVFFRLMRYLTAIKQFGFLVFMLRGIYQCLVPFLGMMAIMCTCFVSIFSTLSVPIEMDLDGDSYADIWKAVKIKAWGMYRLAFMGDFEDGEFWHEGREQGWTVTMAFVCMTLVVNIVMLNVLIAIVGEGYNNVILRKEQETNKQLCESVVELEATYLQRTMKFEQKEGGEFVVLKYHGNQRLRISATGEEPEDTPKFRKKDRIKQNLRAIT</sequence>
<feature type="compositionally biased region" description="Polar residues" evidence="2">
    <location>
        <begin position="89"/>
        <end position="100"/>
    </location>
</feature>
<dbReference type="PANTHER" id="PTHR10582">
    <property type="entry name" value="TRANSIENT RECEPTOR POTENTIAL ION CHANNEL PROTEIN"/>
    <property type="match status" value="1"/>
</dbReference>
<evidence type="ECO:0000256" key="1">
    <source>
        <dbReference type="ARBA" id="ARBA00022737"/>
    </source>
</evidence>
<evidence type="ECO:0000256" key="2">
    <source>
        <dbReference type="SAM" id="MobiDB-lite"/>
    </source>
</evidence>
<reference evidence="6" key="1">
    <citation type="journal article" date="2023" name="Commun. Biol.">
        <title>Genome analysis of Parmales, the sister group of diatoms, reveals the evolutionary specialization of diatoms from phago-mixotrophs to photoautotrophs.</title>
        <authorList>
            <person name="Ban H."/>
            <person name="Sato S."/>
            <person name="Yoshikawa S."/>
            <person name="Yamada K."/>
            <person name="Nakamura Y."/>
            <person name="Ichinomiya M."/>
            <person name="Sato N."/>
            <person name="Blanc-Mathieu R."/>
            <person name="Endo H."/>
            <person name="Kuwata A."/>
            <person name="Ogata H."/>
        </authorList>
    </citation>
    <scope>NUCLEOTIDE SEQUENCE [LARGE SCALE GENOMIC DNA]</scope>
    <source>
        <strain evidence="6">NIES 3700</strain>
    </source>
</reference>
<dbReference type="GO" id="GO:0005216">
    <property type="term" value="F:monoatomic ion channel activity"/>
    <property type="evidence" value="ECO:0007669"/>
    <property type="project" value="InterPro"/>
</dbReference>
<organism evidence="5 6">
    <name type="scientific">Triparma laevis f. longispina</name>
    <dbReference type="NCBI Taxonomy" id="1714387"/>
    <lineage>
        <taxon>Eukaryota</taxon>
        <taxon>Sar</taxon>
        <taxon>Stramenopiles</taxon>
        <taxon>Ochrophyta</taxon>
        <taxon>Bolidophyceae</taxon>
        <taxon>Parmales</taxon>
        <taxon>Triparmaceae</taxon>
        <taxon>Triparma</taxon>
    </lineage>
</organism>
<name>A0A9W7CF08_9STRA</name>
<feature type="transmembrane region" description="Helical" evidence="3">
    <location>
        <begin position="1802"/>
        <end position="1825"/>
    </location>
</feature>
<feature type="compositionally biased region" description="Basic and acidic residues" evidence="2">
    <location>
        <begin position="25"/>
        <end position="45"/>
    </location>
</feature>
<keyword evidence="3" id="KW-0472">Membrane</keyword>
<feature type="domain" description="Dynein heavy chain hydrolytic ATP-binding dynein motor region" evidence="4">
    <location>
        <begin position="1246"/>
        <end position="1332"/>
    </location>
</feature>
<dbReference type="OrthoDB" id="277199at2759"/>
<dbReference type="EMBL" id="BRXW01000086">
    <property type="protein sequence ID" value="GMI05377.1"/>
    <property type="molecule type" value="Genomic_DNA"/>
</dbReference>
<keyword evidence="3" id="KW-0812">Transmembrane</keyword>
<gene>
    <name evidence="5" type="ORF">TrLO_g7654</name>
</gene>
<dbReference type="InterPro" id="IPR024862">
    <property type="entry name" value="TRPV"/>
</dbReference>
<feature type="compositionally biased region" description="Basic residues" evidence="2">
    <location>
        <begin position="1"/>
        <end position="12"/>
    </location>
</feature>
<feature type="region of interest" description="Disordered" evidence="2">
    <location>
        <begin position="849"/>
        <end position="873"/>
    </location>
</feature>
<feature type="compositionally biased region" description="Polar residues" evidence="2">
    <location>
        <begin position="216"/>
        <end position="236"/>
    </location>
</feature>
<dbReference type="GO" id="GO:0098703">
    <property type="term" value="P:calcium ion import across plasma membrane"/>
    <property type="evidence" value="ECO:0007669"/>
    <property type="project" value="TreeGrafter"/>
</dbReference>
<proteinExistence type="predicted"/>
<keyword evidence="3" id="KW-1133">Transmembrane helix</keyword>
<evidence type="ECO:0000259" key="4">
    <source>
        <dbReference type="Pfam" id="PF12774"/>
    </source>
</evidence>
<feature type="transmembrane region" description="Helical" evidence="3">
    <location>
        <begin position="1878"/>
        <end position="1904"/>
    </location>
</feature>
<dbReference type="Proteomes" id="UP001165122">
    <property type="component" value="Unassembled WGS sequence"/>
</dbReference>
<dbReference type="GO" id="GO:0005886">
    <property type="term" value="C:plasma membrane"/>
    <property type="evidence" value="ECO:0007669"/>
    <property type="project" value="TreeGrafter"/>
</dbReference>
<feature type="compositionally biased region" description="Low complexity" evidence="2">
    <location>
        <begin position="153"/>
        <end position="169"/>
    </location>
</feature>
<feature type="compositionally biased region" description="Polar residues" evidence="2">
    <location>
        <begin position="258"/>
        <end position="288"/>
    </location>
</feature>